<accession>A0A1B6FPZ1</accession>
<evidence type="ECO:0008006" key="4">
    <source>
        <dbReference type="Google" id="ProtNLM"/>
    </source>
</evidence>
<protein>
    <recommendedName>
        <fullName evidence="4">Lipid-binding serum glycoprotein N-terminal domain-containing protein</fullName>
    </recommendedName>
</protein>
<sequence length="230" mass="25845">TRELPSIMFKFLVIFVVLCLSLQCRCFSVSKLSDPETGVDEFFTQLLYSLSESLVGLYGNKVPIPDISSSFGNKRMDGRFSATGGSFGDLSSLQFENVSVLTTPESILLNVEVRVEKLQVSFDHLEASLRFFSVEGSARLSAKENLLSVQARMTFEEDQCVAVLDFLKLRVFDQLEVALSIEQSPINDQLLNRIFEVAIKKNKSLFLFKIENKLKEVVNGCLNDICDFLV</sequence>
<reference evidence="2" key="1">
    <citation type="submission" date="2015-11" db="EMBL/GenBank/DDBJ databases">
        <title>De novo transcriptome assembly of four potential Pierce s Disease insect vectors from Arizona vineyards.</title>
        <authorList>
            <person name="Tassone E.E."/>
        </authorList>
    </citation>
    <scope>NUCLEOTIDE SEQUENCE</scope>
</reference>
<gene>
    <name evidence="3" type="ORF">g.19565</name>
    <name evidence="2" type="ORF">g.19566</name>
</gene>
<dbReference type="EMBL" id="GECZ01014671">
    <property type="protein sequence ID" value="JAS55098.1"/>
    <property type="molecule type" value="Transcribed_RNA"/>
</dbReference>
<proteinExistence type="predicted"/>
<feature type="non-terminal residue" evidence="2">
    <location>
        <position position="1"/>
    </location>
</feature>
<dbReference type="AlphaFoldDB" id="A0A1B6FPZ1"/>
<dbReference type="Gene3D" id="3.15.10.10">
    <property type="entry name" value="Bactericidal permeability-increasing protein, domain 1"/>
    <property type="match status" value="1"/>
</dbReference>
<organism evidence="2">
    <name type="scientific">Cuerna arida</name>
    <dbReference type="NCBI Taxonomy" id="1464854"/>
    <lineage>
        <taxon>Eukaryota</taxon>
        <taxon>Metazoa</taxon>
        <taxon>Ecdysozoa</taxon>
        <taxon>Arthropoda</taxon>
        <taxon>Hexapoda</taxon>
        <taxon>Insecta</taxon>
        <taxon>Pterygota</taxon>
        <taxon>Neoptera</taxon>
        <taxon>Paraneoptera</taxon>
        <taxon>Hemiptera</taxon>
        <taxon>Auchenorrhyncha</taxon>
        <taxon>Membracoidea</taxon>
        <taxon>Cicadellidae</taxon>
        <taxon>Cicadellinae</taxon>
        <taxon>Proconiini</taxon>
        <taxon>Cuerna</taxon>
    </lineage>
</organism>
<dbReference type="EMBL" id="GECZ01017676">
    <property type="protein sequence ID" value="JAS52093.1"/>
    <property type="molecule type" value="Transcribed_RNA"/>
</dbReference>
<evidence type="ECO:0000313" key="2">
    <source>
        <dbReference type="EMBL" id="JAS52093.1"/>
    </source>
</evidence>
<keyword evidence="1" id="KW-0732">Signal</keyword>
<feature type="signal peptide" evidence="1">
    <location>
        <begin position="1"/>
        <end position="26"/>
    </location>
</feature>
<name>A0A1B6FPZ1_9HEMI</name>
<evidence type="ECO:0000313" key="3">
    <source>
        <dbReference type="EMBL" id="JAS55098.1"/>
    </source>
</evidence>
<evidence type="ECO:0000256" key="1">
    <source>
        <dbReference type="SAM" id="SignalP"/>
    </source>
</evidence>
<feature type="chain" id="PRO_5008582998" description="Lipid-binding serum glycoprotein N-terminal domain-containing protein" evidence="1">
    <location>
        <begin position="27"/>
        <end position="230"/>
    </location>
</feature>